<dbReference type="EMBL" id="JAUKUA010000002">
    <property type="protein sequence ID" value="KAK0725302.1"/>
    <property type="molecule type" value="Genomic_DNA"/>
</dbReference>
<gene>
    <name evidence="4" type="ORF">B0H67DRAFT_481503</name>
</gene>
<keyword evidence="5" id="KW-1185">Reference proteome</keyword>
<dbReference type="InterPro" id="IPR052432">
    <property type="entry name" value="PITP/CRAL-TRIO"/>
</dbReference>
<dbReference type="SUPFAM" id="SSF52087">
    <property type="entry name" value="CRAL/TRIO domain"/>
    <property type="match status" value="1"/>
</dbReference>
<feature type="compositionally biased region" description="Pro residues" evidence="1">
    <location>
        <begin position="226"/>
        <end position="235"/>
    </location>
</feature>
<dbReference type="SUPFAM" id="SSF46938">
    <property type="entry name" value="CRAL/TRIO N-terminal domain"/>
    <property type="match status" value="1"/>
</dbReference>
<dbReference type="Pfam" id="PF03765">
    <property type="entry name" value="CRAL_TRIO_N"/>
    <property type="match status" value="1"/>
</dbReference>
<dbReference type="InterPro" id="IPR036273">
    <property type="entry name" value="CRAL/TRIO_N_dom_sf"/>
</dbReference>
<dbReference type="PROSITE" id="PS51257">
    <property type="entry name" value="PROKAR_LIPOPROTEIN"/>
    <property type="match status" value="1"/>
</dbReference>
<accession>A0AA40E512</accession>
<evidence type="ECO:0000313" key="5">
    <source>
        <dbReference type="Proteomes" id="UP001172102"/>
    </source>
</evidence>
<dbReference type="PANTHER" id="PTHR46590">
    <property type="entry name" value="PHOSPHATIDYLINOSITOL TRANSFER PROTEIN CSR1-RELATED"/>
    <property type="match status" value="1"/>
</dbReference>
<name>A0AA40E512_9PEZI</name>
<evidence type="ECO:0000256" key="1">
    <source>
        <dbReference type="SAM" id="MobiDB-lite"/>
    </source>
</evidence>
<dbReference type="InterPro" id="IPR011074">
    <property type="entry name" value="CRAL/TRIO_N_dom"/>
</dbReference>
<dbReference type="PANTHER" id="PTHR46590:SF1">
    <property type="entry name" value="PHOSPHATIDYLINOSITOL TRANSFER PROTEIN CSR1"/>
    <property type="match status" value="1"/>
</dbReference>
<dbReference type="CDD" id="cd00170">
    <property type="entry name" value="SEC14"/>
    <property type="match status" value="1"/>
</dbReference>
<feature type="region of interest" description="Disordered" evidence="1">
    <location>
        <begin position="213"/>
        <end position="239"/>
    </location>
</feature>
<feature type="domain" description="CRAL-TRIO" evidence="3">
    <location>
        <begin position="360"/>
        <end position="506"/>
    </location>
</feature>
<dbReference type="InterPro" id="IPR036865">
    <property type="entry name" value="CRAL-TRIO_dom_sf"/>
</dbReference>
<evidence type="ECO:0000313" key="4">
    <source>
        <dbReference type="EMBL" id="KAK0725302.1"/>
    </source>
</evidence>
<dbReference type="Gene3D" id="3.40.525.10">
    <property type="entry name" value="CRAL-TRIO lipid binding domain"/>
    <property type="match status" value="1"/>
</dbReference>
<keyword evidence="2" id="KW-0472">Membrane</keyword>
<dbReference type="SMART" id="SM00516">
    <property type="entry name" value="SEC14"/>
    <property type="match status" value="1"/>
</dbReference>
<feature type="transmembrane region" description="Helical" evidence="2">
    <location>
        <begin position="105"/>
        <end position="126"/>
    </location>
</feature>
<keyword evidence="2" id="KW-0812">Transmembrane</keyword>
<evidence type="ECO:0000259" key="3">
    <source>
        <dbReference type="PROSITE" id="PS50191"/>
    </source>
</evidence>
<proteinExistence type="predicted"/>
<evidence type="ECO:0000256" key="2">
    <source>
        <dbReference type="SAM" id="Phobius"/>
    </source>
</evidence>
<protein>
    <recommendedName>
        <fullName evidence="3">CRAL-TRIO domain-containing protein</fullName>
    </recommendedName>
</protein>
<reference evidence="4" key="1">
    <citation type="submission" date="2023-06" db="EMBL/GenBank/DDBJ databases">
        <title>Genome-scale phylogeny and comparative genomics of the fungal order Sordariales.</title>
        <authorList>
            <consortium name="Lawrence Berkeley National Laboratory"/>
            <person name="Hensen N."/>
            <person name="Bonometti L."/>
            <person name="Westerberg I."/>
            <person name="Brannstrom I.O."/>
            <person name="Guillou S."/>
            <person name="Cros-Aarteil S."/>
            <person name="Calhoun S."/>
            <person name="Haridas S."/>
            <person name="Kuo A."/>
            <person name="Mondo S."/>
            <person name="Pangilinan J."/>
            <person name="Riley R."/>
            <person name="Labutti K."/>
            <person name="Andreopoulos B."/>
            <person name="Lipzen A."/>
            <person name="Chen C."/>
            <person name="Yanf M."/>
            <person name="Daum C."/>
            <person name="Ng V."/>
            <person name="Clum A."/>
            <person name="Steindorff A."/>
            <person name="Ohm R."/>
            <person name="Martin F."/>
            <person name="Silar P."/>
            <person name="Natvig D."/>
            <person name="Lalanne C."/>
            <person name="Gautier V."/>
            <person name="Ament-Velasquez S.L."/>
            <person name="Kruys A."/>
            <person name="Hutchinson M.I."/>
            <person name="Powell A.J."/>
            <person name="Barry K."/>
            <person name="Miller A.N."/>
            <person name="Grigoriev I.V."/>
            <person name="Debuchy R."/>
            <person name="Gladieux P."/>
            <person name="Thoren M.H."/>
            <person name="Johannesson H."/>
        </authorList>
    </citation>
    <scope>NUCLEOTIDE SEQUENCE</scope>
    <source>
        <strain evidence="4">SMH4607-1</strain>
    </source>
</reference>
<dbReference type="AlphaFoldDB" id="A0AA40E512"/>
<dbReference type="PROSITE" id="PS50191">
    <property type="entry name" value="CRAL_TRIO"/>
    <property type="match status" value="1"/>
</dbReference>
<dbReference type="SMART" id="SM01100">
    <property type="entry name" value="CRAL_TRIO_N"/>
    <property type="match status" value="1"/>
</dbReference>
<organism evidence="4 5">
    <name type="scientific">Lasiosphaeris hirsuta</name>
    <dbReference type="NCBI Taxonomy" id="260670"/>
    <lineage>
        <taxon>Eukaryota</taxon>
        <taxon>Fungi</taxon>
        <taxon>Dikarya</taxon>
        <taxon>Ascomycota</taxon>
        <taxon>Pezizomycotina</taxon>
        <taxon>Sordariomycetes</taxon>
        <taxon>Sordariomycetidae</taxon>
        <taxon>Sordariales</taxon>
        <taxon>Lasiosphaeriaceae</taxon>
        <taxon>Lasiosphaeris</taxon>
    </lineage>
</organism>
<sequence length="644" mass="71359">MRPSQFVVARLRFSSTILSTRGSFANPNFLLGCARLWPTDRVSYSVSSASASGILGRGLSHLRSGASKGRRTQQTCTTGSTGFRLAGQFRRLHSTRVLTASSSNFVSLACIFGIGFGIGFSALVGLRHLRVSSKVPNNSDGSASIDNMSAEIAPGRSGNLTPEQEEKLRQLWKLVFQVCSVAQPENGSEQTAAPVPVAAEKEEVKSKKTGRLSIFSRRGRKESEPEPAPTAPTGPTPSVILTSTKDGDEDKYGQLKHFHETLASQSPESIRTTIWSMVKHDHPDALVLRFLRARKWDVEKALIMLVSTMNWRAQDMSVDDDIMKNGEGAAAEAEKNDSDPAAKRLAHDFLAQARMGKSFLHGVDKSGRPICHVRVRLHKQGEQIEESLERYTVYLIETCRMVLQPPVDTATIVFDMTGFSMANMDYSPVKFMIKCFEANYPESLGAVLVHKSPWLFQAGIWKVIRGWLDPVVANKVHFTNNVKEMEEFIARSQIPKDLDGEEDWEFSYVEPVTGENDRMKDTATRDRLVAARALLVKEYEEATLQWIQHPEGEKGAEIKARRAALASRLRDDYWVVDPYLRARSYYDRIGVLQPGGKIDFYPLAKKEVEVEKVAEKVNGAAAATAPIVVPVVVPTAETSADDVD</sequence>
<comment type="caution">
    <text evidence="4">The sequence shown here is derived from an EMBL/GenBank/DDBJ whole genome shotgun (WGS) entry which is preliminary data.</text>
</comment>
<keyword evidence="2" id="KW-1133">Transmembrane helix</keyword>
<dbReference type="Proteomes" id="UP001172102">
    <property type="component" value="Unassembled WGS sequence"/>
</dbReference>
<dbReference type="Pfam" id="PF00650">
    <property type="entry name" value="CRAL_TRIO"/>
    <property type="match status" value="1"/>
</dbReference>
<dbReference type="InterPro" id="IPR001251">
    <property type="entry name" value="CRAL-TRIO_dom"/>
</dbReference>